<reference evidence="1 2" key="1">
    <citation type="submission" date="2023-03" db="EMBL/GenBank/DDBJ databases">
        <title>Bacillus Genome Sequencing.</title>
        <authorList>
            <person name="Dunlap C."/>
        </authorList>
    </citation>
    <scope>NUCLEOTIDE SEQUENCE [LARGE SCALE GENOMIC DNA]</scope>
    <source>
        <strain evidence="1 2">B-23453</strain>
    </source>
</reference>
<evidence type="ECO:0000313" key="1">
    <source>
        <dbReference type="EMBL" id="MED1205975.1"/>
    </source>
</evidence>
<dbReference type="SUPFAM" id="SSF46785">
    <property type="entry name" value="Winged helix' DNA-binding domain"/>
    <property type="match status" value="1"/>
</dbReference>
<dbReference type="InterPro" id="IPR036390">
    <property type="entry name" value="WH_DNA-bd_sf"/>
</dbReference>
<dbReference type="Gene3D" id="1.10.10.10">
    <property type="entry name" value="Winged helix-like DNA-binding domain superfamily/Winged helix DNA-binding domain"/>
    <property type="match status" value="1"/>
</dbReference>
<evidence type="ECO:0008006" key="3">
    <source>
        <dbReference type="Google" id="ProtNLM"/>
    </source>
</evidence>
<organism evidence="1 2">
    <name type="scientific">Heyndrickxia acidicola</name>
    <dbReference type="NCBI Taxonomy" id="209389"/>
    <lineage>
        <taxon>Bacteria</taxon>
        <taxon>Bacillati</taxon>
        <taxon>Bacillota</taxon>
        <taxon>Bacilli</taxon>
        <taxon>Bacillales</taxon>
        <taxon>Bacillaceae</taxon>
        <taxon>Heyndrickxia</taxon>
    </lineage>
</organism>
<protein>
    <recommendedName>
        <fullName evidence="3">Transcriptional regulator</fullName>
    </recommendedName>
</protein>
<dbReference type="EMBL" id="JARMAB010000045">
    <property type="protein sequence ID" value="MED1205975.1"/>
    <property type="molecule type" value="Genomic_DNA"/>
</dbReference>
<gene>
    <name evidence="1" type="ORF">P4T90_23370</name>
</gene>
<name>A0ABU6MMQ6_9BACI</name>
<dbReference type="Proteomes" id="UP001341444">
    <property type="component" value="Unassembled WGS sequence"/>
</dbReference>
<dbReference type="InterPro" id="IPR036388">
    <property type="entry name" value="WH-like_DNA-bd_sf"/>
</dbReference>
<evidence type="ECO:0000313" key="2">
    <source>
        <dbReference type="Proteomes" id="UP001341444"/>
    </source>
</evidence>
<accession>A0ABU6MMQ6</accession>
<keyword evidence="2" id="KW-1185">Reference proteome</keyword>
<sequence length="93" mass="10436">MNYFSEIIDGLKQEDLLILNELYTNESTCSYKSITKQSLAQNVELSTAIFRKILGRLETLKLINITTGSKNHSVYLTDYGMEAINLITEGANA</sequence>
<proteinExistence type="predicted"/>
<comment type="caution">
    <text evidence="1">The sequence shown here is derived from an EMBL/GenBank/DDBJ whole genome shotgun (WGS) entry which is preliminary data.</text>
</comment>
<dbReference type="RefSeq" id="WP_066271464.1">
    <property type="nucleotide sequence ID" value="NZ_JARMAB010000045.1"/>
</dbReference>